<dbReference type="RefSeq" id="WP_014406578.1">
    <property type="nucleotide sequence ID" value="NC_017034.1"/>
</dbReference>
<keyword evidence="2" id="KW-0560">Oxidoreductase</keyword>
<dbReference type="InterPro" id="IPR029903">
    <property type="entry name" value="RmlD-like-bd"/>
</dbReference>
<dbReference type="GeneID" id="11972161"/>
<dbReference type="HOGENOM" id="CLU_045518_0_1_2"/>
<proteinExistence type="predicted"/>
<dbReference type="CDD" id="cd05254">
    <property type="entry name" value="dTDP_HR_like_SDR_e"/>
    <property type="match status" value="1"/>
</dbReference>
<dbReference type="STRING" id="1041930.Mtc_2007"/>
<dbReference type="PANTHER" id="PTHR43242:SF1">
    <property type="entry name" value="NAD(P)-BINDING ROSSMANN-FOLD SUPERFAMILY PROTEIN"/>
    <property type="match status" value="1"/>
</dbReference>
<dbReference type="OrthoDB" id="4907at2157"/>
<accession>H8I6A0</accession>
<dbReference type="Proteomes" id="UP000005233">
    <property type="component" value="Chromosome"/>
</dbReference>
<dbReference type="SUPFAM" id="SSF51735">
    <property type="entry name" value="NAD(P)-binding Rossmann-fold domains"/>
    <property type="match status" value="1"/>
</dbReference>
<dbReference type="Gene3D" id="3.90.25.10">
    <property type="entry name" value="UDP-galactose 4-epimerase, domain 1"/>
    <property type="match status" value="1"/>
</dbReference>
<dbReference type="eggNOG" id="arCOG01367">
    <property type="taxonomic scope" value="Archaea"/>
</dbReference>
<gene>
    <name evidence="2" type="primary">rfbD-2</name>
    <name evidence="2" type="ordered locus">Mtc_2007</name>
</gene>
<organism evidence="2 3">
    <name type="scientific">Methanocella conradii (strain DSM 24694 / JCM 17849 / CGMCC 1.5162 / HZ254)</name>
    <dbReference type="NCBI Taxonomy" id="1041930"/>
    <lineage>
        <taxon>Archaea</taxon>
        <taxon>Methanobacteriati</taxon>
        <taxon>Methanobacteriota</taxon>
        <taxon>Stenosarchaea group</taxon>
        <taxon>Methanomicrobia</taxon>
        <taxon>Methanocellales</taxon>
        <taxon>Methanocellaceae</taxon>
        <taxon>Methanocella</taxon>
    </lineage>
</organism>
<name>H8I6A0_METCZ</name>
<dbReference type="KEGG" id="mez:Mtc_2007"/>
<dbReference type="Pfam" id="PF04321">
    <property type="entry name" value="RmlD_sub_bind"/>
    <property type="match status" value="1"/>
</dbReference>
<reference evidence="2 3" key="1">
    <citation type="journal article" date="2012" name="J. Bacteriol.">
        <title>Complete genome sequence of a thermophilic methanogen, Methanocella conradii HZ254, isolated from Chinese rice field soil.</title>
        <authorList>
            <person name="Lu Z."/>
            <person name="Lu Y."/>
        </authorList>
    </citation>
    <scope>NUCLEOTIDE SEQUENCE [LARGE SCALE GENOMIC DNA]</scope>
    <source>
        <strain evidence="3">DSM 24694 / JCM 17849 / CGMCC 1.5162 / HZ254</strain>
    </source>
</reference>
<evidence type="ECO:0000313" key="2">
    <source>
        <dbReference type="EMBL" id="AFD00747.1"/>
    </source>
</evidence>
<evidence type="ECO:0000259" key="1">
    <source>
        <dbReference type="Pfam" id="PF04321"/>
    </source>
</evidence>
<dbReference type="EC" id="1.1.1.133" evidence="2"/>
<feature type="domain" description="RmlD-like substrate binding" evidence="1">
    <location>
        <begin position="2"/>
        <end position="280"/>
    </location>
</feature>
<dbReference type="InterPro" id="IPR036291">
    <property type="entry name" value="NAD(P)-bd_dom_sf"/>
</dbReference>
<protein>
    <submittedName>
        <fullName evidence="2">dTDP-4-dehydrorhamnose reductase</fullName>
        <ecNumber evidence="2">1.1.1.133</ecNumber>
    </submittedName>
</protein>
<evidence type="ECO:0000313" key="3">
    <source>
        <dbReference type="Proteomes" id="UP000005233"/>
    </source>
</evidence>
<sequence length="288" mass="31810">MILIVGCGPAGSAIREALKDSEVAWACDKEHPSPAAGCIGYDIKNSADVARVVNQTKPGQIILTEEIPSVEYCEKNRLDAMEFNTRGVRFFVEASLPLKSRVTYLSSAYVFDGRKSGGLYTEYDHVNPINVYGETKLMGEVAVDKAADHLTLRLGEVYGSHPDNFVKYVLSGLTYGQKIELARDMYFSPIYIEDVARAVSLLVKENIGGLYNLAGPERLSHYEMGVRIARAFDKDEDLLVPLSMEEMGFTVRMPKDLSLDASKISALIKIRGVDEGLAAMREAMEPKK</sequence>
<keyword evidence="3" id="KW-1185">Reference proteome</keyword>
<dbReference type="GO" id="GO:0008831">
    <property type="term" value="F:dTDP-4-dehydrorhamnose reductase activity"/>
    <property type="evidence" value="ECO:0007669"/>
    <property type="project" value="UniProtKB-EC"/>
</dbReference>
<dbReference type="PANTHER" id="PTHR43242">
    <property type="entry name" value="NAD(P)-BINDING ROSSMANN-FOLD SUPERFAMILY PROTEIN"/>
    <property type="match status" value="1"/>
</dbReference>
<dbReference type="EMBL" id="CP003243">
    <property type="protein sequence ID" value="AFD00747.1"/>
    <property type="molecule type" value="Genomic_DNA"/>
</dbReference>
<dbReference type="Gene3D" id="3.40.50.720">
    <property type="entry name" value="NAD(P)-binding Rossmann-like Domain"/>
    <property type="match status" value="1"/>
</dbReference>
<dbReference type="AlphaFoldDB" id="H8I6A0"/>